<dbReference type="SUPFAM" id="SSF52317">
    <property type="entry name" value="Class I glutamine amidotransferase-like"/>
    <property type="match status" value="1"/>
</dbReference>
<protein>
    <submittedName>
        <fullName evidence="1">Uncharacterized protein</fullName>
    </submittedName>
</protein>
<dbReference type="PANTHER" id="PTHR43235">
    <property type="entry name" value="GLUTAMINE AMIDOTRANSFERASE PB2B2.05-RELATED"/>
    <property type="match status" value="1"/>
</dbReference>
<name>A0A2S4K0V6_9SPIO</name>
<dbReference type="InterPro" id="IPR011697">
    <property type="entry name" value="Peptidase_C26"/>
</dbReference>
<dbReference type="EMBL" id="LPWH01000003">
    <property type="protein sequence ID" value="POR05391.1"/>
    <property type="molecule type" value="Genomic_DNA"/>
</dbReference>
<accession>A0A2S4K0V6</accession>
<dbReference type="GO" id="GO:0033969">
    <property type="term" value="F:gamma-glutamyl-gamma-aminobutyrate hydrolase activity"/>
    <property type="evidence" value="ECO:0007669"/>
    <property type="project" value="TreeGrafter"/>
</dbReference>
<dbReference type="Pfam" id="PF07722">
    <property type="entry name" value="Peptidase_C26"/>
    <property type="match status" value="1"/>
</dbReference>
<dbReference type="AlphaFoldDB" id="A0A2S4K0V6"/>
<reference evidence="2" key="1">
    <citation type="submission" date="2015-12" db="EMBL/GenBank/DDBJ databases">
        <authorList>
            <person name="Lodha T.D."/>
            <person name="Chintalapati S."/>
            <person name="Chintalapati V.R."/>
            <person name="Sravanthi T."/>
        </authorList>
    </citation>
    <scope>NUCLEOTIDE SEQUENCE [LARGE SCALE GENOMIC DNA]</scope>
    <source>
        <strain evidence="2">JC133</strain>
    </source>
</reference>
<dbReference type="GO" id="GO:0006598">
    <property type="term" value="P:polyamine catabolic process"/>
    <property type="evidence" value="ECO:0007669"/>
    <property type="project" value="TreeGrafter"/>
</dbReference>
<sequence>MRPVIGITNTNRAGFIDGYAQAVADAGGSPLIIPVVRELKPLRSVLATMHGLILSGGADITPSSYNEPPRPGLEETIPGRDKHELALLDYVLGASSIPVLGICRGMQLLNVHAGGSCYQDLEREQPGTFRHMLFGIYPFDAPAHSVTLLPGSHLEEIFQTSEIAVNSFHHQAIKELSPAFRATAHAPDGVIEAIEAPGERFIAGIQWHPEMMAEKDLPSQRLFRAFLQECRR</sequence>
<gene>
    <name evidence="1" type="ORF">AU468_01570</name>
</gene>
<organism evidence="1 2">
    <name type="scientific">Alkalispirochaeta sphaeroplastigenens</name>
    <dbReference type="NCBI Taxonomy" id="1187066"/>
    <lineage>
        <taxon>Bacteria</taxon>
        <taxon>Pseudomonadati</taxon>
        <taxon>Spirochaetota</taxon>
        <taxon>Spirochaetia</taxon>
        <taxon>Spirochaetales</taxon>
        <taxon>Spirochaetaceae</taxon>
        <taxon>Alkalispirochaeta</taxon>
    </lineage>
</organism>
<dbReference type="Gene3D" id="3.40.50.880">
    <property type="match status" value="1"/>
</dbReference>
<evidence type="ECO:0000313" key="2">
    <source>
        <dbReference type="Proteomes" id="UP000237350"/>
    </source>
</evidence>
<dbReference type="CDD" id="cd01745">
    <property type="entry name" value="GATase1_2"/>
    <property type="match status" value="1"/>
</dbReference>
<dbReference type="PANTHER" id="PTHR43235:SF1">
    <property type="entry name" value="GLUTAMINE AMIDOTRANSFERASE PB2B2.05-RELATED"/>
    <property type="match status" value="1"/>
</dbReference>
<dbReference type="InterPro" id="IPR029062">
    <property type="entry name" value="Class_I_gatase-like"/>
</dbReference>
<proteinExistence type="predicted"/>
<dbReference type="Proteomes" id="UP000237350">
    <property type="component" value="Unassembled WGS sequence"/>
</dbReference>
<evidence type="ECO:0000313" key="1">
    <source>
        <dbReference type="EMBL" id="POR05391.1"/>
    </source>
</evidence>
<dbReference type="GO" id="GO:0005829">
    <property type="term" value="C:cytosol"/>
    <property type="evidence" value="ECO:0007669"/>
    <property type="project" value="TreeGrafter"/>
</dbReference>
<comment type="caution">
    <text evidence="1">The sequence shown here is derived from an EMBL/GenBank/DDBJ whole genome shotgun (WGS) entry which is preliminary data.</text>
</comment>
<dbReference type="PROSITE" id="PS51273">
    <property type="entry name" value="GATASE_TYPE_1"/>
    <property type="match status" value="1"/>
</dbReference>
<dbReference type="RefSeq" id="WP_181015296.1">
    <property type="nucleotide sequence ID" value="NZ_LPWH01000003.1"/>
</dbReference>
<keyword evidence="2" id="KW-1185">Reference proteome</keyword>
<dbReference type="InterPro" id="IPR044668">
    <property type="entry name" value="PuuD-like"/>
</dbReference>